<dbReference type="SUPFAM" id="SSF55874">
    <property type="entry name" value="ATPase domain of HSP90 chaperone/DNA topoisomerase II/histidine kinase"/>
    <property type="match status" value="1"/>
</dbReference>
<dbReference type="PANTHER" id="PTHR43719:SF69">
    <property type="entry name" value="HISTIDINE KINASE G7"/>
    <property type="match status" value="1"/>
</dbReference>
<reference evidence="5 6" key="1">
    <citation type="submission" date="2016-03" db="EMBL/GenBank/DDBJ databases">
        <title>Fine-scale spatial genetic structure of a fungal parasite of coffee scale insects.</title>
        <authorList>
            <person name="Jackson D."/>
            <person name="Zemenick K.A."/>
            <person name="Malloure B."/>
            <person name="Quandt C.A."/>
            <person name="James T.Y."/>
        </authorList>
    </citation>
    <scope>NUCLEOTIDE SEQUENCE [LARGE SCALE GENOMIC DNA]</scope>
    <source>
        <strain evidence="5 6">UM487</strain>
    </source>
</reference>
<organism evidence="5 6">
    <name type="scientific">Cordyceps confragosa</name>
    <name type="common">Lecanicillium lecanii</name>
    <dbReference type="NCBI Taxonomy" id="2714763"/>
    <lineage>
        <taxon>Eukaryota</taxon>
        <taxon>Fungi</taxon>
        <taxon>Dikarya</taxon>
        <taxon>Ascomycota</taxon>
        <taxon>Pezizomycotina</taxon>
        <taxon>Sordariomycetes</taxon>
        <taxon>Hypocreomycetidae</taxon>
        <taxon>Hypocreales</taxon>
        <taxon>Cordycipitaceae</taxon>
        <taxon>Akanthomyces</taxon>
    </lineage>
</organism>
<evidence type="ECO:0000256" key="1">
    <source>
        <dbReference type="ARBA" id="ARBA00022553"/>
    </source>
</evidence>
<evidence type="ECO:0000256" key="2">
    <source>
        <dbReference type="PROSITE-ProRule" id="PRU00169"/>
    </source>
</evidence>
<feature type="compositionally biased region" description="Pro residues" evidence="3">
    <location>
        <begin position="431"/>
        <end position="445"/>
    </location>
</feature>
<evidence type="ECO:0000256" key="3">
    <source>
        <dbReference type="SAM" id="MobiDB-lite"/>
    </source>
</evidence>
<dbReference type="Gene3D" id="3.40.50.2300">
    <property type="match status" value="1"/>
</dbReference>
<dbReference type="InterPro" id="IPR050956">
    <property type="entry name" value="2C_system_His_kinase"/>
</dbReference>
<feature type="region of interest" description="Disordered" evidence="3">
    <location>
        <begin position="387"/>
        <end position="461"/>
    </location>
</feature>
<dbReference type="SMART" id="SM00448">
    <property type="entry name" value="REC"/>
    <property type="match status" value="1"/>
</dbReference>
<dbReference type="PROSITE" id="PS50110">
    <property type="entry name" value="RESPONSE_REGULATORY"/>
    <property type="match status" value="1"/>
</dbReference>
<feature type="compositionally biased region" description="Polar residues" evidence="3">
    <location>
        <begin position="392"/>
        <end position="403"/>
    </location>
</feature>
<dbReference type="EMBL" id="LUKN01002629">
    <property type="protein sequence ID" value="OAQ98767.1"/>
    <property type="molecule type" value="Genomic_DNA"/>
</dbReference>
<dbReference type="OrthoDB" id="303614at2759"/>
<dbReference type="GO" id="GO:0000160">
    <property type="term" value="P:phosphorelay signal transduction system"/>
    <property type="evidence" value="ECO:0007669"/>
    <property type="project" value="InterPro"/>
</dbReference>
<name>A0A179I7X6_CORDF</name>
<evidence type="ECO:0000313" key="6">
    <source>
        <dbReference type="Proteomes" id="UP000243081"/>
    </source>
</evidence>
<dbReference type="SUPFAM" id="SSF52172">
    <property type="entry name" value="CheY-like"/>
    <property type="match status" value="1"/>
</dbReference>
<dbReference type="PANTHER" id="PTHR43719">
    <property type="entry name" value="TWO-COMPONENT HISTIDINE KINASE"/>
    <property type="match status" value="1"/>
</dbReference>
<proteinExistence type="predicted"/>
<dbReference type="CDD" id="cd17546">
    <property type="entry name" value="REC_hyHK_CKI1_RcsC-like"/>
    <property type="match status" value="1"/>
</dbReference>
<dbReference type="AlphaFoldDB" id="A0A179I7X6"/>
<keyword evidence="1 2" id="KW-0597">Phosphoprotein</keyword>
<dbReference type="Gene3D" id="3.30.565.10">
    <property type="entry name" value="Histidine kinase-like ATPase, C-terminal domain"/>
    <property type="match status" value="1"/>
</dbReference>
<evidence type="ECO:0000259" key="4">
    <source>
        <dbReference type="PROSITE" id="PS50110"/>
    </source>
</evidence>
<keyword evidence="6" id="KW-1185">Reference proteome</keyword>
<dbReference type="InterPro" id="IPR011006">
    <property type="entry name" value="CheY-like_superfamily"/>
</dbReference>
<protein>
    <recommendedName>
        <fullName evidence="4">Response regulatory domain-containing protein</fullName>
    </recommendedName>
</protein>
<feature type="modified residue" description="4-aspartylphosphate" evidence="2">
    <location>
        <position position="493"/>
    </location>
</feature>
<comment type="caution">
    <text evidence="5">The sequence shown here is derived from an EMBL/GenBank/DDBJ whole genome shotgun (WGS) entry which is preliminary data.</text>
</comment>
<evidence type="ECO:0000313" key="5">
    <source>
        <dbReference type="EMBL" id="OAQ98767.1"/>
    </source>
</evidence>
<dbReference type="Proteomes" id="UP000243081">
    <property type="component" value="Unassembled WGS sequence"/>
</dbReference>
<dbReference type="Pfam" id="PF00072">
    <property type="entry name" value="Response_reg"/>
    <property type="match status" value="1"/>
</dbReference>
<feature type="domain" description="Response regulatory" evidence="4">
    <location>
        <begin position="442"/>
        <end position="563"/>
    </location>
</feature>
<dbReference type="InterPro" id="IPR001789">
    <property type="entry name" value="Sig_transdc_resp-reg_receiver"/>
</dbReference>
<accession>A0A179I7X6</accession>
<sequence length="567" mass="61420">MPPRRPLRFVSEAVRGRETIRYAAYLLDGAVKNDSGEPMSGPGLRTSPDAHLTALAQLGALRTSTSRSLISIFDKDYQYVVAEATTSISLAASLPKEHHGEDLWLCGTAIPRRKTCPASGLETGQGTQNTVDAGLMSLQSVVNLGSLAEEVVESVFAGFHFQFMSVRQLAATGASRFPDEDRNSRLDGIRALEDLSSSTTKSQETVASLGSVAVFLMIDPHCNWSFFTEAGAMRRIIMNLFANSLKYTRKGVITVSLTQSAPKTNRPKKADKVVLTVSDTGVAPVAPVGTPAGSDMPTLDSTSALRDICTGWLKLQIVEESGRHNFRPDLIILAAERLSTSPPFPQFLGNLPRNADHECSPYRIGPQKFSKILVLALRRWQDLQSLRPDSVPSESDGTSSSEQGPIASPTTPPTSESYFSLAKADTAEDQTPPPYQPETQPPPMPARQRPDMTRRASGPPCALKWNFSTATNGQEAVDAYRNAPESFKCVFMDISMPIMDGLEATRAIRTYEREKKLPPVVVVALTGLASAEAQHDAFTSGVDLFLTKPVKLAELASILKSRGLLGK</sequence>
<dbReference type="InterPro" id="IPR036890">
    <property type="entry name" value="HATPase_C_sf"/>
</dbReference>
<gene>
    <name evidence="5" type="ORF">LLEC1_07753</name>
</gene>